<dbReference type="STRING" id="398511.BpOF4_06095"/>
<dbReference type="GO" id="GO:0016798">
    <property type="term" value="F:hydrolase activity, acting on glycosyl bonds"/>
    <property type="evidence" value="ECO:0007669"/>
    <property type="project" value="UniProtKB-KW"/>
</dbReference>
<dbReference type="Proteomes" id="UP000001544">
    <property type="component" value="Chromosome"/>
</dbReference>
<sequence>MKYAIQLILMVLTLSVLSACGQPASTEVSPITVLMYHHFHEDAAQESSVTMQPERFRDQLETLKEAGYTSISERDLYEHLYNGKELPERPLVITIDDGYESNYEYAYPILEELEMYATIYVVTSYRGETPGVSPHFDWGQAREMVESGWIDIQNHTHDGHYYVETTQDEGPFMTNKMLVDGIEETEEEYRERIYQDLKQAKELIETEIGNEVYSFTYPFGAFNETVIDVSTELGHSIMYTVREGVNTSDTNPYELNRINADGSYSGEDLLKVIEKYH</sequence>
<dbReference type="SUPFAM" id="SSF88713">
    <property type="entry name" value="Glycoside hydrolase/deacetylase"/>
    <property type="match status" value="1"/>
</dbReference>
<reference evidence="5 6" key="1">
    <citation type="journal article" date="2011" name="Environ. Microbiol.">
        <title>Genome of alkaliphilic Bacillus pseudofirmus OF4 reveals adaptations that support the ability to grow in an external pH range from 7.5 to 11.4.</title>
        <authorList>
            <person name="Janto B."/>
            <person name="Ahmed A."/>
            <person name="Ito M."/>
            <person name="Liu J."/>
            <person name="Hicks D.B."/>
            <person name="Pagni S."/>
            <person name="Fackelmayer O.J."/>
            <person name="Smith T.A."/>
            <person name="Earl J."/>
            <person name="Elbourne L.D."/>
            <person name="Hassan K."/>
            <person name="Paulsen I.T."/>
            <person name="Kolsto A.B."/>
            <person name="Tourasse N.J."/>
            <person name="Ehrlich G.D."/>
            <person name="Boissy R."/>
            <person name="Ivey D.M."/>
            <person name="Li G."/>
            <person name="Xue Y."/>
            <person name="Ma Y."/>
            <person name="Hu F.Z."/>
            <person name="Krulwich T.A."/>
        </authorList>
    </citation>
    <scope>NUCLEOTIDE SEQUENCE [LARGE SCALE GENOMIC DNA]</scope>
    <source>
        <strain evidence="6">ATCC BAA-2126 / JCM 17055 / OF4</strain>
    </source>
</reference>
<dbReference type="HOGENOM" id="CLU_030024_2_1_9"/>
<keyword evidence="2 3" id="KW-0732">Signal</keyword>
<evidence type="ECO:0000259" key="4">
    <source>
        <dbReference type="PROSITE" id="PS51677"/>
    </source>
</evidence>
<keyword evidence="5" id="KW-0378">Hydrolase</keyword>
<protein>
    <submittedName>
        <fullName evidence="5">Xylanase/chitin deacetylase</fullName>
    </submittedName>
</protein>
<dbReference type="InterPro" id="IPR011330">
    <property type="entry name" value="Glyco_hydro/deAcase_b/a-brl"/>
</dbReference>
<dbReference type="InterPro" id="IPR051398">
    <property type="entry name" value="Polysacch_Deacetylase"/>
</dbReference>
<dbReference type="PANTHER" id="PTHR34216:SF3">
    <property type="entry name" value="POLY-BETA-1,6-N-ACETYL-D-GLUCOSAMINE N-DEACETYLASE"/>
    <property type="match status" value="1"/>
</dbReference>
<dbReference type="PROSITE" id="PS51257">
    <property type="entry name" value="PROKAR_LIPOPROTEIN"/>
    <property type="match status" value="1"/>
</dbReference>
<feature type="chain" id="PRO_5038565631" evidence="3">
    <location>
        <begin position="19"/>
        <end position="277"/>
    </location>
</feature>
<keyword evidence="5" id="KW-0119">Carbohydrate metabolism</keyword>
<evidence type="ECO:0000256" key="3">
    <source>
        <dbReference type="SAM" id="SignalP"/>
    </source>
</evidence>
<proteinExistence type="predicted"/>
<gene>
    <name evidence="5" type="ordered locus">BpOF4_06095</name>
</gene>
<dbReference type="PANTHER" id="PTHR34216">
    <property type="match status" value="1"/>
</dbReference>
<dbReference type="KEGG" id="bpf:BpOF4_06095"/>
<dbReference type="AlphaFoldDB" id="D3FZN9"/>
<dbReference type="PROSITE" id="PS51677">
    <property type="entry name" value="NODB"/>
    <property type="match status" value="1"/>
</dbReference>
<evidence type="ECO:0000313" key="5">
    <source>
        <dbReference type="EMBL" id="ADC49281.1"/>
    </source>
</evidence>
<dbReference type="GO" id="GO:0005576">
    <property type="term" value="C:extracellular region"/>
    <property type="evidence" value="ECO:0007669"/>
    <property type="project" value="UniProtKB-SubCell"/>
</dbReference>
<dbReference type="Gene3D" id="3.20.20.370">
    <property type="entry name" value="Glycoside hydrolase/deacetylase"/>
    <property type="match status" value="1"/>
</dbReference>
<dbReference type="Pfam" id="PF01522">
    <property type="entry name" value="Polysacc_deac_1"/>
    <property type="match status" value="1"/>
</dbReference>
<keyword evidence="6" id="KW-1185">Reference proteome</keyword>
<keyword evidence="5" id="KW-0858">Xylan degradation</keyword>
<dbReference type="GO" id="GO:0016810">
    <property type="term" value="F:hydrolase activity, acting on carbon-nitrogen (but not peptide) bonds"/>
    <property type="evidence" value="ECO:0007669"/>
    <property type="project" value="InterPro"/>
</dbReference>
<evidence type="ECO:0000313" key="6">
    <source>
        <dbReference type="Proteomes" id="UP000001544"/>
    </source>
</evidence>
<accession>D3FZN9</accession>
<feature type="signal peptide" evidence="3">
    <location>
        <begin position="1"/>
        <end position="18"/>
    </location>
</feature>
<evidence type="ECO:0000256" key="1">
    <source>
        <dbReference type="ARBA" id="ARBA00004613"/>
    </source>
</evidence>
<comment type="subcellular location">
    <subcellularLocation>
        <location evidence="1">Secreted</location>
    </subcellularLocation>
</comment>
<keyword evidence="5" id="KW-0624">Polysaccharide degradation</keyword>
<dbReference type="EMBL" id="CP001878">
    <property type="protein sequence ID" value="ADC49281.1"/>
    <property type="molecule type" value="Genomic_DNA"/>
</dbReference>
<dbReference type="CDD" id="cd10969">
    <property type="entry name" value="CE4_Ecf1_like_5s"/>
    <property type="match status" value="1"/>
</dbReference>
<dbReference type="eggNOG" id="COG0726">
    <property type="taxonomic scope" value="Bacteria"/>
</dbReference>
<dbReference type="InterPro" id="IPR002509">
    <property type="entry name" value="NODB_dom"/>
</dbReference>
<keyword evidence="5" id="KW-0326">Glycosidase</keyword>
<evidence type="ECO:0000256" key="2">
    <source>
        <dbReference type="ARBA" id="ARBA00022729"/>
    </source>
</evidence>
<feature type="domain" description="NodB homology" evidence="4">
    <location>
        <begin position="89"/>
        <end position="277"/>
    </location>
</feature>
<organism evidence="5 6">
    <name type="scientific">Alkalihalophilus pseudofirmus (strain ATCC BAA-2126 / JCM 17055 / OF4)</name>
    <name type="common">Bacillus pseudofirmus</name>
    <dbReference type="NCBI Taxonomy" id="398511"/>
    <lineage>
        <taxon>Bacteria</taxon>
        <taxon>Bacillati</taxon>
        <taxon>Bacillota</taxon>
        <taxon>Bacilli</taxon>
        <taxon>Bacillales</taxon>
        <taxon>Bacillaceae</taxon>
        <taxon>Alkalihalophilus</taxon>
    </lineage>
</organism>
<dbReference type="GO" id="GO:0045493">
    <property type="term" value="P:xylan catabolic process"/>
    <property type="evidence" value="ECO:0007669"/>
    <property type="project" value="UniProtKB-KW"/>
</dbReference>
<dbReference type="RefSeq" id="WP_012960554.1">
    <property type="nucleotide sequence ID" value="NC_013791.2"/>
</dbReference>
<name>D3FZN9_ALKPO</name>